<dbReference type="RefSeq" id="XP_020122264.1">
    <property type="nucleotide sequence ID" value="XM_020265098.1"/>
</dbReference>
<dbReference type="EMBL" id="LFMY01000003">
    <property type="protein sequence ID" value="OKL62143.1"/>
    <property type="molecule type" value="Genomic_DNA"/>
</dbReference>
<comment type="caution">
    <text evidence="1">The sequence shown here is derived from an EMBL/GenBank/DDBJ whole genome shotgun (WGS) entry which is preliminary data.</text>
</comment>
<evidence type="ECO:0000313" key="1">
    <source>
        <dbReference type="EMBL" id="OKL62143.1"/>
    </source>
</evidence>
<accession>A0A225ARL5</accession>
<sequence length="139" mass="16321">MITLFMNAVDESLTEDDRMQGLTLHSRAMRDLLRYLPPKGPRNSKYDPAIIKFNVGRDLVTTYDHVFDRFLKNFEFHTAGHVFGAMMKEKHTIIEKWPYRLKLRSGQPGAQDEFDRCMKEGVSGKERYVEWKRIPQGLL</sequence>
<reference evidence="1 2" key="1">
    <citation type="submission" date="2015-06" db="EMBL/GenBank/DDBJ databases">
        <title>Talaromyces atroroseus IBT 11181 draft genome.</title>
        <authorList>
            <person name="Rasmussen K.B."/>
            <person name="Rasmussen S."/>
            <person name="Petersen B."/>
            <person name="Sicheritz-Ponten T."/>
            <person name="Mortensen U.H."/>
            <person name="Thrane U."/>
        </authorList>
    </citation>
    <scope>NUCLEOTIDE SEQUENCE [LARGE SCALE GENOMIC DNA]</scope>
    <source>
        <strain evidence="1 2">IBT 11181</strain>
    </source>
</reference>
<evidence type="ECO:0000313" key="2">
    <source>
        <dbReference type="Proteomes" id="UP000214365"/>
    </source>
</evidence>
<dbReference type="STRING" id="1441469.A0A225ARL5"/>
<proteinExistence type="predicted"/>
<keyword evidence="2" id="KW-1185">Reference proteome</keyword>
<dbReference type="GeneID" id="31002750"/>
<protein>
    <submittedName>
        <fullName evidence="1">Uncharacterized protein</fullName>
    </submittedName>
</protein>
<dbReference type="AlphaFoldDB" id="A0A225ARL5"/>
<dbReference type="OrthoDB" id="5282002at2759"/>
<organism evidence="1 2">
    <name type="scientific">Talaromyces atroroseus</name>
    <dbReference type="NCBI Taxonomy" id="1441469"/>
    <lineage>
        <taxon>Eukaryota</taxon>
        <taxon>Fungi</taxon>
        <taxon>Dikarya</taxon>
        <taxon>Ascomycota</taxon>
        <taxon>Pezizomycotina</taxon>
        <taxon>Eurotiomycetes</taxon>
        <taxon>Eurotiomycetidae</taxon>
        <taxon>Eurotiales</taxon>
        <taxon>Trichocomaceae</taxon>
        <taxon>Talaromyces</taxon>
        <taxon>Talaromyces sect. Trachyspermi</taxon>
    </lineage>
</organism>
<name>A0A225ARL5_TALAT</name>
<gene>
    <name evidence="1" type="ORF">UA08_02995</name>
</gene>
<dbReference type="Proteomes" id="UP000214365">
    <property type="component" value="Unassembled WGS sequence"/>
</dbReference>